<organism evidence="1 2">
    <name type="scientific">Fuscovulum ytuae</name>
    <dbReference type="NCBI Taxonomy" id="3042299"/>
    <lineage>
        <taxon>Bacteria</taxon>
        <taxon>Pseudomonadati</taxon>
        <taxon>Pseudomonadota</taxon>
        <taxon>Alphaproteobacteria</taxon>
        <taxon>Rhodobacterales</taxon>
        <taxon>Paracoccaceae</taxon>
        <taxon>Fuscovulum</taxon>
    </lineage>
</organism>
<accession>A0ABY8Q2A3</accession>
<evidence type="ECO:0000313" key="2">
    <source>
        <dbReference type="Proteomes" id="UP001230978"/>
    </source>
</evidence>
<gene>
    <name evidence="1" type="ORF">QF092_11565</name>
</gene>
<name>A0ABY8Q2A3_9RHOB</name>
<sequence length="69" mass="7728">MPVTTLRDLIVPHRIDGLPSKRALEHPFFNLAVDEVRTMPKPALINELRLLPKVGSKSFRIILDVLGTA</sequence>
<dbReference type="EMBL" id="CP124535">
    <property type="protein sequence ID" value="WGV14923.1"/>
    <property type="molecule type" value="Genomic_DNA"/>
</dbReference>
<dbReference type="Proteomes" id="UP001230978">
    <property type="component" value="Chromosome"/>
</dbReference>
<reference evidence="1 2" key="1">
    <citation type="submission" date="2023-04" db="EMBL/GenBank/DDBJ databases">
        <title>YMD61, complete Genome.</title>
        <authorList>
            <person name="Zhang J."/>
        </authorList>
    </citation>
    <scope>NUCLEOTIDE SEQUENCE [LARGE SCALE GENOMIC DNA]</scope>
    <source>
        <strain evidence="1 2">YMD61</strain>
    </source>
</reference>
<evidence type="ECO:0000313" key="1">
    <source>
        <dbReference type="EMBL" id="WGV14923.1"/>
    </source>
</evidence>
<keyword evidence="2" id="KW-1185">Reference proteome</keyword>
<protein>
    <submittedName>
        <fullName evidence="1">Uncharacterized protein</fullName>
    </submittedName>
</protein>
<proteinExistence type="predicted"/>
<dbReference type="RefSeq" id="WP_281464054.1">
    <property type="nucleotide sequence ID" value="NZ_CP124535.1"/>
</dbReference>